<dbReference type="PRINTS" id="PR00722">
    <property type="entry name" value="CHYMOTRYPSIN"/>
</dbReference>
<dbReference type="PROSITE" id="PS00134">
    <property type="entry name" value="TRYPSIN_HIS"/>
    <property type="match status" value="1"/>
</dbReference>
<dbReference type="GO" id="GO:0008236">
    <property type="term" value="F:serine-type peptidase activity"/>
    <property type="evidence" value="ECO:0007669"/>
    <property type="project" value="UniProtKB-KW"/>
</dbReference>
<dbReference type="CDD" id="cd00190">
    <property type="entry name" value="Tryp_SPc"/>
    <property type="match status" value="1"/>
</dbReference>
<dbReference type="Proteomes" id="UP001566132">
    <property type="component" value="Unassembled WGS sequence"/>
</dbReference>
<keyword evidence="6" id="KW-0732">Signal</keyword>
<dbReference type="AlphaFoldDB" id="A0ABD1ET60"/>
<keyword evidence="3" id="KW-0378">Hydrolase</keyword>
<evidence type="ECO:0000256" key="6">
    <source>
        <dbReference type="SAM" id="SignalP"/>
    </source>
</evidence>
<dbReference type="FunFam" id="2.40.10.10:FF:000004">
    <property type="entry name" value="Tryptase gamma 1"/>
    <property type="match status" value="1"/>
</dbReference>
<feature type="signal peptide" evidence="6">
    <location>
        <begin position="1"/>
        <end position="16"/>
    </location>
</feature>
<dbReference type="Pfam" id="PF00089">
    <property type="entry name" value="Trypsin"/>
    <property type="match status" value="2"/>
</dbReference>
<feature type="domain" description="Peptidase S1" evidence="7">
    <location>
        <begin position="37"/>
        <end position="284"/>
    </location>
</feature>
<dbReference type="InterPro" id="IPR018114">
    <property type="entry name" value="TRYPSIN_HIS"/>
</dbReference>
<evidence type="ECO:0000256" key="1">
    <source>
        <dbReference type="ARBA" id="ARBA00007664"/>
    </source>
</evidence>
<sequence>MLIVLIVKLLIGTSNRKLHDEVKFISDRKVLGVDSRIIGGDIATPHQYPYQVALYIWKQVTQYFCGGVLISLRWVLTAAHCVDYATEILVYLGTHDLTQSETGSRVIYNTSTYIIHENYDSVLFQNDVALIRLPEEVALNQYIATIPISQGNQTYVGEMSTTLGWGLTATEGYSTVLRYVDTEVISNAECAASHPDYAALVVDQHLCTTGKSNVYFKMRHIFYLNVILGEGIVGSCSSDSGGAVVINEVLVGVVSWGAIDCTAGLPSVNARLTFFYDWIQENSGKDVMKISPHLWFLLLSIFFVVV</sequence>
<keyword evidence="2" id="KW-0645">Protease</keyword>
<evidence type="ECO:0000256" key="5">
    <source>
        <dbReference type="ARBA" id="ARBA00023157"/>
    </source>
</evidence>
<name>A0ABD1ET60_HYPHA</name>
<reference evidence="8 9" key="1">
    <citation type="submission" date="2024-05" db="EMBL/GenBank/DDBJ databases">
        <title>Genetic variation in Jamaican populations of the coffee berry borer (Hypothenemus hampei).</title>
        <authorList>
            <person name="Errbii M."/>
            <person name="Myrie A."/>
        </authorList>
    </citation>
    <scope>NUCLEOTIDE SEQUENCE [LARGE SCALE GENOMIC DNA]</scope>
    <source>
        <strain evidence="8">JA-Hopewell-2020-01-JO</strain>
        <tissue evidence="8">Whole body</tissue>
    </source>
</reference>
<keyword evidence="4" id="KW-0720">Serine protease</keyword>
<dbReference type="InterPro" id="IPR001314">
    <property type="entry name" value="Peptidase_S1A"/>
</dbReference>
<evidence type="ECO:0000313" key="9">
    <source>
        <dbReference type="Proteomes" id="UP001566132"/>
    </source>
</evidence>
<gene>
    <name evidence="8" type="ORF">ABEB36_007195</name>
</gene>
<feature type="chain" id="PRO_5044803388" description="Peptidase S1 domain-containing protein" evidence="6">
    <location>
        <begin position="17"/>
        <end position="306"/>
    </location>
</feature>
<dbReference type="PANTHER" id="PTHR24276">
    <property type="entry name" value="POLYSERASE-RELATED"/>
    <property type="match status" value="1"/>
</dbReference>
<comment type="caution">
    <text evidence="8">The sequence shown here is derived from an EMBL/GenBank/DDBJ whole genome shotgun (WGS) entry which is preliminary data.</text>
</comment>
<dbReference type="SMART" id="SM00020">
    <property type="entry name" value="Tryp_SPc"/>
    <property type="match status" value="1"/>
</dbReference>
<dbReference type="InterPro" id="IPR009003">
    <property type="entry name" value="Peptidase_S1_PA"/>
</dbReference>
<comment type="similarity">
    <text evidence="1">Belongs to the peptidase S1 family.</text>
</comment>
<organism evidence="8 9">
    <name type="scientific">Hypothenemus hampei</name>
    <name type="common">Coffee berry borer</name>
    <dbReference type="NCBI Taxonomy" id="57062"/>
    <lineage>
        <taxon>Eukaryota</taxon>
        <taxon>Metazoa</taxon>
        <taxon>Ecdysozoa</taxon>
        <taxon>Arthropoda</taxon>
        <taxon>Hexapoda</taxon>
        <taxon>Insecta</taxon>
        <taxon>Pterygota</taxon>
        <taxon>Neoptera</taxon>
        <taxon>Endopterygota</taxon>
        <taxon>Coleoptera</taxon>
        <taxon>Polyphaga</taxon>
        <taxon>Cucujiformia</taxon>
        <taxon>Curculionidae</taxon>
        <taxon>Scolytinae</taxon>
        <taxon>Hypothenemus</taxon>
    </lineage>
</organism>
<evidence type="ECO:0000313" key="8">
    <source>
        <dbReference type="EMBL" id="KAL1501977.1"/>
    </source>
</evidence>
<evidence type="ECO:0000256" key="3">
    <source>
        <dbReference type="ARBA" id="ARBA00022801"/>
    </source>
</evidence>
<protein>
    <recommendedName>
        <fullName evidence="7">Peptidase S1 domain-containing protein</fullName>
    </recommendedName>
</protein>
<dbReference type="PROSITE" id="PS50240">
    <property type="entry name" value="TRYPSIN_DOM"/>
    <property type="match status" value="1"/>
</dbReference>
<dbReference type="PANTHER" id="PTHR24276:SF91">
    <property type="entry name" value="AT26814P-RELATED"/>
    <property type="match status" value="1"/>
</dbReference>
<accession>A0ABD1ET60</accession>
<evidence type="ECO:0000256" key="4">
    <source>
        <dbReference type="ARBA" id="ARBA00022825"/>
    </source>
</evidence>
<keyword evidence="5" id="KW-1015">Disulfide bond</keyword>
<dbReference type="EMBL" id="JBDJPC010000005">
    <property type="protein sequence ID" value="KAL1501977.1"/>
    <property type="molecule type" value="Genomic_DNA"/>
</dbReference>
<evidence type="ECO:0000256" key="2">
    <source>
        <dbReference type="ARBA" id="ARBA00022670"/>
    </source>
</evidence>
<keyword evidence="9" id="KW-1185">Reference proteome</keyword>
<dbReference type="InterPro" id="IPR001254">
    <property type="entry name" value="Trypsin_dom"/>
</dbReference>
<proteinExistence type="inferred from homology"/>
<dbReference type="InterPro" id="IPR050430">
    <property type="entry name" value="Peptidase_S1"/>
</dbReference>
<dbReference type="InterPro" id="IPR043504">
    <property type="entry name" value="Peptidase_S1_PA_chymotrypsin"/>
</dbReference>
<dbReference type="Gene3D" id="2.40.10.10">
    <property type="entry name" value="Trypsin-like serine proteases"/>
    <property type="match status" value="1"/>
</dbReference>
<evidence type="ECO:0000259" key="7">
    <source>
        <dbReference type="PROSITE" id="PS50240"/>
    </source>
</evidence>
<dbReference type="SUPFAM" id="SSF50494">
    <property type="entry name" value="Trypsin-like serine proteases"/>
    <property type="match status" value="1"/>
</dbReference>
<dbReference type="GO" id="GO:0006508">
    <property type="term" value="P:proteolysis"/>
    <property type="evidence" value="ECO:0007669"/>
    <property type="project" value="UniProtKB-KW"/>
</dbReference>